<dbReference type="EMBL" id="JAUCBP010000013">
    <property type="protein sequence ID" value="MDM7861997.1"/>
    <property type="molecule type" value="Genomic_DNA"/>
</dbReference>
<dbReference type="Pfam" id="PF11219">
    <property type="entry name" value="DUF3014"/>
    <property type="match status" value="1"/>
</dbReference>
<sequence>MSSEEATAKNLKPHIILAVIFIIIIAVVLLWPSSEPEPPKPQPVTLPEVEMVAPVTTEPEIEEPEPQAFTPPPEIQEVVIDPVEEPEPQVVSPVEPEVMVDTSDAAITSALLEIAKTPVVGRLLVNDSLLQRFVVTVSNLADEDIAPNHQLVNPPSQSFKVYRQADREWIDAASYKRYTTYVDALETMSNDDLLELYQLYEDEIDATFAEIALPGQSFDRALIDAIDVLLNTPEVPTPVEVYRDSVMYKYSDERLEALSLPQKQMLRLGPDNMRRVKAKLRALRDSLANGSE</sequence>
<keyword evidence="3" id="KW-1185">Reference proteome</keyword>
<keyword evidence="1" id="KW-0812">Transmembrane</keyword>
<organism evidence="2 3">
    <name type="scientific">Alteromonas arenosi</name>
    <dbReference type="NCBI Taxonomy" id="3055817"/>
    <lineage>
        <taxon>Bacteria</taxon>
        <taxon>Pseudomonadati</taxon>
        <taxon>Pseudomonadota</taxon>
        <taxon>Gammaproteobacteria</taxon>
        <taxon>Alteromonadales</taxon>
        <taxon>Alteromonadaceae</taxon>
        <taxon>Alteromonas/Salinimonas group</taxon>
        <taxon>Alteromonas</taxon>
    </lineage>
</organism>
<dbReference type="InterPro" id="IPR021382">
    <property type="entry name" value="DUF3014"/>
</dbReference>
<evidence type="ECO:0000313" key="3">
    <source>
        <dbReference type="Proteomes" id="UP001234343"/>
    </source>
</evidence>
<keyword evidence="1" id="KW-0472">Membrane</keyword>
<keyword evidence="1" id="KW-1133">Transmembrane helix</keyword>
<protein>
    <submittedName>
        <fullName evidence="2">DUF3014 domain-containing protein</fullName>
    </submittedName>
</protein>
<comment type="caution">
    <text evidence="2">The sequence shown here is derived from an EMBL/GenBank/DDBJ whole genome shotgun (WGS) entry which is preliminary data.</text>
</comment>
<evidence type="ECO:0000256" key="1">
    <source>
        <dbReference type="SAM" id="Phobius"/>
    </source>
</evidence>
<name>A0ABT7T0N5_9ALTE</name>
<feature type="transmembrane region" description="Helical" evidence="1">
    <location>
        <begin position="12"/>
        <end position="31"/>
    </location>
</feature>
<proteinExistence type="predicted"/>
<evidence type="ECO:0000313" key="2">
    <source>
        <dbReference type="EMBL" id="MDM7861997.1"/>
    </source>
</evidence>
<dbReference type="RefSeq" id="WP_289366739.1">
    <property type="nucleotide sequence ID" value="NZ_JAUCBP010000013.1"/>
</dbReference>
<accession>A0ABT7T0N5</accession>
<dbReference type="Proteomes" id="UP001234343">
    <property type="component" value="Unassembled WGS sequence"/>
</dbReference>
<gene>
    <name evidence="2" type="ORF">QTP81_15445</name>
</gene>
<reference evidence="2 3" key="1">
    <citation type="submission" date="2023-06" db="EMBL/GenBank/DDBJ databases">
        <title>Alteromonas sp. ASW11-36 isolated from intertidal sand.</title>
        <authorList>
            <person name="Li Y."/>
        </authorList>
    </citation>
    <scope>NUCLEOTIDE SEQUENCE [LARGE SCALE GENOMIC DNA]</scope>
    <source>
        <strain evidence="2 3">ASW11-36</strain>
    </source>
</reference>